<proteinExistence type="predicted"/>
<name>A0A7W9WBW6_9BACT</name>
<gene>
    <name evidence="2" type="ORF">HNQ93_000902</name>
</gene>
<dbReference type="RefSeq" id="WP_183401761.1">
    <property type="nucleotide sequence ID" value="NZ_JACHGG010000001.1"/>
</dbReference>
<comment type="caution">
    <text evidence="2">The sequence shown here is derived from an EMBL/GenBank/DDBJ whole genome shotgun (WGS) entry which is preliminary data.</text>
</comment>
<dbReference type="EMBL" id="JACHGG010000001">
    <property type="protein sequence ID" value="MBB6058072.1"/>
    <property type="molecule type" value="Genomic_DNA"/>
</dbReference>
<reference evidence="2 3" key="1">
    <citation type="submission" date="2020-08" db="EMBL/GenBank/DDBJ databases">
        <title>Genomic Encyclopedia of Type Strains, Phase IV (KMG-IV): sequencing the most valuable type-strain genomes for metagenomic binning, comparative biology and taxonomic classification.</title>
        <authorList>
            <person name="Goeker M."/>
        </authorList>
    </citation>
    <scope>NUCLEOTIDE SEQUENCE [LARGE SCALE GENOMIC DNA]</scope>
    <source>
        <strain evidence="2 3">DSM 26718</strain>
    </source>
</reference>
<dbReference type="Proteomes" id="UP000532746">
    <property type="component" value="Unassembled WGS sequence"/>
</dbReference>
<protein>
    <recommendedName>
        <fullName evidence="4">DUF2314 domain-containing protein</fullName>
    </recommendedName>
</protein>
<keyword evidence="1" id="KW-0732">Signal</keyword>
<accession>A0A7W9WBW6</accession>
<organism evidence="2 3">
    <name type="scientific">Hymenobacter luteus</name>
    <dbReference type="NCBI Taxonomy" id="1411122"/>
    <lineage>
        <taxon>Bacteria</taxon>
        <taxon>Pseudomonadati</taxon>
        <taxon>Bacteroidota</taxon>
        <taxon>Cytophagia</taxon>
        <taxon>Cytophagales</taxon>
        <taxon>Hymenobacteraceae</taxon>
        <taxon>Hymenobacter</taxon>
    </lineage>
</organism>
<sequence length="156" mass="16947">MRPFLPLLLAVLLTGAARAQQPAAPGIALLVQQLAQAPDPLPELPLKEARRTLPQARQRYQRGLPTGISFYLTARVLNEAATPEPVVVAVDTWQGSHISGRIMRLGPNGLPTPNAPVHLDEAAVLDWIVLRPNGTEEGNFLGKFLDLEERLAALQD</sequence>
<feature type="chain" id="PRO_5030709274" description="DUF2314 domain-containing protein" evidence="1">
    <location>
        <begin position="20"/>
        <end position="156"/>
    </location>
</feature>
<keyword evidence="3" id="KW-1185">Reference proteome</keyword>
<evidence type="ECO:0008006" key="4">
    <source>
        <dbReference type="Google" id="ProtNLM"/>
    </source>
</evidence>
<evidence type="ECO:0000256" key="1">
    <source>
        <dbReference type="SAM" id="SignalP"/>
    </source>
</evidence>
<feature type="signal peptide" evidence="1">
    <location>
        <begin position="1"/>
        <end position="19"/>
    </location>
</feature>
<dbReference type="AlphaFoldDB" id="A0A7W9WBW6"/>
<evidence type="ECO:0000313" key="3">
    <source>
        <dbReference type="Proteomes" id="UP000532746"/>
    </source>
</evidence>
<evidence type="ECO:0000313" key="2">
    <source>
        <dbReference type="EMBL" id="MBB6058072.1"/>
    </source>
</evidence>